<dbReference type="InterPro" id="IPR021800">
    <property type="entry name" value="DUF3369"/>
</dbReference>
<keyword evidence="1" id="KW-0597">Phosphoprotein</keyword>
<dbReference type="SUPFAM" id="SSF55073">
    <property type="entry name" value="Nucleotide cyclase"/>
    <property type="match status" value="1"/>
</dbReference>
<organism evidence="5 6">
    <name type="scientific">Thalassospira profundimaris</name>
    <dbReference type="NCBI Taxonomy" id="502049"/>
    <lineage>
        <taxon>Bacteria</taxon>
        <taxon>Pseudomonadati</taxon>
        <taxon>Pseudomonadota</taxon>
        <taxon>Alphaproteobacteria</taxon>
        <taxon>Rhodospirillales</taxon>
        <taxon>Thalassospiraceae</taxon>
        <taxon>Thalassospira</taxon>
    </lineage>
</organism>
<dbReference type="PROSITE" id="PS50110">
    <property type="entry name" value="RESPONSE_REGULATORY"/>
    <property type="match status" value="1"/>
</dbReference>
<dbReference type="InterPro" id="IPR000160">
    <property type="entry name" value="GGDEF_dom"/>
</dbReference>
<dbReference type="InterPro" id="IPR001789">
    <property type="entry name" value="Sig_transdc_resp-reg_receiver"/>
</dbReference>
<feature type="domain" description="Response regulatory" evidence="3">
    <location>
        <begin position="36"/>
        <end position="159"/>
    </location>
</feature>
<dbReference type="PROSITE" id="PS50883">
    <property type="entry name" value="EAL"/>
    <property type="match status" value="1"/>
</dbReference>
<dbReference type="AlphaFoldDB" id="A0A367WF93"/>
<dbReference type="Pfam" id="PF11849">
    <property type="entry name" value="DUF3369"/>
    <property type="match status" value="1"/>
</dbReference>
<evidence type="ECO:0000313" key="6">
    <source>
        <dbReference type="Proteomes" id="UP000253226"/>
    </source>
</evidence>
<feature type="domain" description="EAL" evidence="4">
    <location>
        <begin position="490"/>
        <end position="743"/>
    </location>
</feature>
<dbReference type="SMART" id="SM00267">
    <property type="entry name" value="GGDEF"/>
    <property type="match status" value="1"/>
</dbReference>
<dbReference type="Gene3D" id="3.20.20.450">
    <property type="entry name" value="EAL domain"/>
    <property type="match status" value="1"/>
</dbReference>
<dbReference type="SMART" id="SM00448">
    <property type="entry name" value="REC"/>
    <property type="match status" value="1"/>
</dbReference>
<dbReference type="InterPro" id="IPR035919">
    <property type="entry name" value="EAL_sf"/>
</dbReference>
<dbReference type="Pfam" id="PF00990">
    <property type="entry name" value="GGDEF"/>
    <property type="match status" value="1"/>
</dbReference>
<dbReference type="InterPro" id="IPR050706">
    <property type="entry name" value="Cyclic-di-GMP_PDE-like"/>
</dbReference>
<evidence type="ECO:0000256" key="1">
    <source>
        <dbReference type="PROSITE-ProRule" id="PRU00169"/>
    </source>
</evidence>
<gene>
    <name evidence="5" type="ORF">TH19_02450</name>
</gene>
<dbReference type="SUPFAM" id="SSF52172">
    <property type="entry name" value="CheY-like"/>
    <property type="match status" value="1"/>
</dbReference>
<dbReference type="PANTHER" id="PTHR33121">
    <property type="entry name" value="CYCLIC DI-GMP PHOSPHODIESTERASE PDEF"/>
    <property type="match status" value="1"/>
</dbReference>
<dbReference type="Gene3D" id="3.40.50.2300">
    <property type="match status" value="1"/>
</dbReference>
<dbReference type="SMART" id="SM00052">
    <property type="entry name" value="EAL"/>
    <property type="match status" value="1"/>
</dbReference>
<accession>A0A367WF93</accession>
<dbReference type="Gene3D" id="3.30.70.270">
    <property type="match status" value="1"/>
</dbReference>
<evidence type="ECO:0000256" key="2">
    <source>
        <dbReference type="SAM" id="MobiDB-lite"/>
    </source>
</evidence>
<dbReference type="RefSeq" id="WP_114100692.1">
    <property type="nucleotide sequence ID" value="NZ_JPWF01000001.1"/>
</dbReference>
<dbReference type="EMBL" id="JPWF01000001">
    <property type="protein sequence ID" value="RCK39919.1"/>
    <property type="molecule type" value="Genomic_DNA"/>
</dbReference>
<feature type="modified residue" description="4-aspartylphosphate" evidence="1">
    <location>
        <position position="91"/>
    </location>
</feature>
<dbReference type="PANTHER" id="PTHR33121:SF70">
    <property type="entry name" value="SIGNALING PROTEIN YKOW"/>
    <property type="match status" value="1"/>
</dbReference>
<dbReference type="InterPro" id="IPR011006">
    <property type="entry name" value="CheY-like_superfamily"/>
</dbReference>
<dbReference type="InterPro" id="IPR029787">
    <property type="entry name" value="Nucleotide_cyclase"/>
</dbReference>
<dbReference type="GO" id="GO:0000160">
    <property type="term" value="P:phosphorelay signal transduction system"/>
    <property type="evidence" value="ECO:0007669"/>
    <property type="project" value="InterPro"/>
</dbReference>
<evidence type="ECO:0000313" key="5">
    <source>
        <dbReference type="EMBL" id="RCK39919.1"/>
    </source>
</evidence>
<comment type="caution">
    <text evidence="5">The sequence shown here is derived from an EMBL/GenBank/DDBJ whole genome shotgun (WGS) entry which is preliminary data.</text>
</comment>
<dbReference type="OrthoDB" id="7251575at2"/>
<proteinExistence type="predicted"/>
<protein>
    <recommendedName>
        <fullName evidence="7">Diguanylate phosphodiesterase</fullName>
    </recommendedName>
</protein>
<evidence type="ECO:0000259" key="3">
    <source>
        <dbReference type="PROSITE" id="PS50110"/>
    </source>
</evidence>
<sequence>MGLEGENDVAETSNDAENKSDRSFVENSLVPEHNWKVLVVDDDVDVHEATEFTLSKVKILGRPLKLLHAVNAEEALNYLKLVPNVAVILLDVVMESPDTGLRLVKEFRALGFREPRIILRTGYPGLAPENRVIQDYEVDDYWSKDELTRSRLITSLTTAIRAYDYIRTLSATRAGLEMIIDGTRQLFGNKDLDLFTEGVLRQIAAILHLRPEGAICAMGSSETNAENMVVMSGVGRFAGQVGECIADLKDMDHELISLCESRYNEPVINGTRIGLRHKSATGRELLVYFEHNGDLTDHGLVLLEVFSSNLAICFENLALINQLGELAFHDQRLGVPNQNAFDRELLGLNSSDAKQAVVAMLSIEDAPDLAVAFGVSMADALMLAVYERLECVTEVGVLVARVSEFIFGIVDGTGHLETSSLEKVFDEPFDVMGNKITVKASIGVVRGNLQGRKSSEIQRAARITLLKQEQTAPGGTSEFRSEMADDVENAMRMRGDLQDALKAREITFVFQPKINLRTGAVVASEALCRWKHEGKNISPGIFIPIAERAGLSADIAFQCLDSVVEMRRVLKAHGFSQMRVAVNLAASDVSNLEFIKELIRQCQSRGLGSDAVSFEITESHVFTSEDDATTALRMLADNDYKIWLDDFGTGYSSLSHLNLLPVSGIKIDQSFVKNLTIERARGSVAASAAAIAENLGLKVVAEGVETREQHQIARFLGIDEVQGFFYSPGLTPQEFIEWYKGWNLDEALKGD</sequence>
<evidence type="ECO:0000259" key="4">
    <source>
        <dbReference type="PROSITE" id="PS50883"/>
    </source>
</evidence>
<dbReference type="SUPFAM" id="SSF141868">
    <property type="entry name" value="EAL domain-like"/>
    <property type="match status" value="1"/>
</dbReference>
<dbReference type="InterPro" id="IPR001633">
    <property type="entry name" value="EAL_dom"/>
</dbReference>
<dbReference type="InterPro" id="IPR043128">
    <property type="entry name" value="Rev_trsase/Diguanyl_cyclase"/>
</dbReference>
<dbReference type="GO" id="GO:0071111">
    <property type="term" value="F:cyclic-guanylate-specific phosphodiesterase activity"/>
    <property type="evidence" value="ECO:0007669"/>
    <property type="project" value="InterPro"/>
</dbReference>
<dbReference type="Pfam" id="PF00563">
    <property type="entry name" value="EAL"/>
    <property type="match status" value="1"/>
</dbReference>
<evidence type="ECO:0008006" key="7">
    <source>
        <dbReference type="Google" id="ProtNLM"/>
    </source>
</evidence>
<reference evidence="5 6" key="1">
    <citation type="submission" date="2014-07" db="EMBL/GenBank/DDBJ databases">
        <title>Draft genome sequence of Thalassospira profundimaris 35.</title>
        <authorList>
            <person name="Lai Q."/>
            <person name="Shao Z."/>
        </authorList>
    </citation>
    <scope>NUCLEOTIDE SEQUENCE [LARGE SCALE GENOMIC DNA]</scope>
    <source>
        <strain evidence="5 6">35</strain>
    </source>
</reference>
<name>A0A367WF93_9PROT</name>
<dbReference type="Proteomes" id="UP000253226">
    <property type="component" value="Unassembled WGS sequence"/>
</dbReference>
<feature type="region of interest" description="Disordered" evidence="2">
    <location>
        <begin position="1"/>
        <end position="23"/>
    </location>
</feature>
<dbReference type="CDD" id="cd01948">
    <property type="entry name" value="EAL"/>
    <property type="match status" value="1"/>
</dbReference>